<evidence type="ECO:0000313" key="1">
    <source>
        <dbReference type="EMBL" id="KAG0424561.1"/>
    </source>
</evidence>
<dbReference type="Proteomes" id="UP000805193">
    <property type="component" value="Unassembled WGS sequence"/>
</dbReference>
<organism evidence="1 2">
    <name type="scientific">Ixodes persulcatus</name>
    <name type="common">Taiga tick</name>
    <dbReference type="NCBI Taxonomy" id="34615"/>
    <lineage>
        <taxon>Eukaryota</taxon>
        <taxon>Metazoa</taxon>
        <taxon>Ecdysozoa</taxon>
        <taxon>Arthropoda</taxon>
        <taxon>Chelicerata</taxon>
        <taxon>Arachnida</taxon>
        <taxon>Acari</taxon>
        <taxon>Parasitiformes</taxon>
        <taxon>Ixodida</taxon>
        <taxon>Ixodoidea</taxon>
        <taxon>Ixodidae</taxon>
        <taxon>Ixodinae</taxon>
        <taxon>Ixodes</taxon>
    </lineage>
</organism>
<dbReference type="EMBL" id="JABSTQ010009961">
    <property type="protein sequence ID" value="KAG0424561.1"/>
    <property type="molecule type" value="Genomic_DNA"/>
</dbReference>
<reference evidence="1 2" key="1">
    <citation type="journal article" date="2020" name="Cell">
        <title>Large-Scale Comparative Analyses of Tick Genomes Elucidate Their Genetic Diversity and Vector Capacities.</title>
        <authorList>
            <consortium name="Tick Genome and Microbiome Consortium (TIGMIC)"/>
            <person name="Jia N."/>
            <person name="Wang J."/>
            <person name="Shi W."/>
            <person name="Du L."/>
            <person name="Sun Y."/>
            <person name="Zhan W."/>
            <person name="Jiang J.F."/>
            <person name="Wang Q."/>
            <person name="Zhang B."/>
            <person name="Ji P."/>
            <person name="Bell-Sakyi L."/>
            <person name="Cui X.M."/>
            <person name="Yuan T.T."/>
            <person name="Jiang B.G."/>
            <person name="Yang W.F."/>
            <person name="Lam T.T."/>
            <person name="Chang Q.C."/>
            <person name="Ding S.J."/>
            <person name="Wang X.J."/>
            <person name="Zhu J.G."/>
            <person name="Ruan X.D."/>
            <person name="Zhao L."/>
            <person name="Wei J.T."/>
            <person name="Ye R.Z."/>
            <person name="Que T.C."/>
            <person name="Du C.H."/>
            <person name="Zhou Y.H."/>
            <person name="Cheng J.X."/>
            <person name="Dai P.F."/>
            <person name="Guo W.B."/>
            <person name="Han X.H."/>
            <person name="Huang E.J."/>
            <person name="Li L.F."/>
            <person name="Wei W."/>
            <person name="Gao Y.C."/>
            <person name="Liu J.Z."/>
            <person name="Shao H.Z."/>
            <person name="Wang X."/>
            <person name="Wang C.C."/>
            <person name="Yang T.C."/>
            <person name="Huo Q.B."/>
            <person name="Li W."/>
            <person name="Chen H.Y."/>
            <person name="Chen S.E."/>
            <person name="Zhou L.G."/>
            <person name="Ni X.B."/>
            <person name="Tian J.H."/>
            <person name="Sheng Y."/>
            <person name="Liu T."/>
            <person name="Pan Y.S."/>
            <person name="Xia L.Y."/>
            <person name="Li J."/>
            <person name="Zhao F."/>
            <person name="Cao W.C."/>
        </authorList>
    </citation>
    <scope>NUCLEOTIDE SEQUENCE [LARGE SCALE GENOMIC DNA]</scope>
    <source>
        <strain evidence="1">Iper-2018</strain>
    </source>
</reference>
<gene>
    <name evidence="1" type="ORF">HPB47_028216</name>
</gene>
<evidence type="ECO:0000313" key="2">
    <source>
        <dbReference type="Proteomes" id="UP000805193"/>
    </source>
</evidence>
<accession>A0AC60PVL9</accession>
<keyword evidence="2" id="KW-1185">Reference proteome</keyword>
<sequence>MASPTTSSGSSDVDVASAVDERILGMSDNVSHRLTTRLIEATDVSNVTTEEEPKMQCGQITPHLALKVLLQFDKAINNALANRVKTRLTFKAGHLSTYRFCDNVWTFVLKDVEFREVQELVKADKVKIVACDGKSPRDHGIIELAFTLCKAAAGHYGQALGHRTGWLTSILYPARSYLTGGQRVLTHGDTVNSEKCSRSLDTKCTNSTEDAAGDSSPEDRQSRQ</sequence>
<protein>
    <submittedName>
        <fullName evidence="1">Uncharacterized protein</fullName>
    </submittedName>
</protein>
<proteinExistence type="predicted"/>
<comment type="caution">
    <text evidence="1">The sequence shown here is derived from an EMBL/GenBank/DDBJ whole genome shotgun (WGS) entry which is preliminary data.</text>
</comment>
<name>A0AC60PVL9_IXOPE</name>